<organism evidence="2 3">
    <name type="scientific">Capillimicrobium parvum</name>
    <dbReference type="NCBI Taxonomy" id="2884022"/>
    <lineage>
        <taxon>Bacteria</taxon>
        <taxon>Bacillati</taxon>
        <taxon>Actinomycetota</taxon>
        <taxon>Thermoleophilia</taxon>
        <taxon>Solirubrobacterales</taxon>
        <taxon>Capillimicrobiaceae</taxon>
        <taxon>Capillimicrobium</taxon>
    </lineage>
</organism>
<protein>
    <recommendedName>
        <fullName evidence="4">Right handed beta helix domain-containing protein</fullName>
    </recommendedName>
</protein>
<evidence type="ECO:0000313" key="3">
    <source>
        <dbReference type="Proteomes" id="UP001162834"/>
    </source>
</evidence>
<dbReference type="InterPro" id="IPR012334">
    <property type="entry name" value="Pectin_lyas_fold"/>
</dbReference>
<dbReference type="SMART" id="SM00710">
    <property type="entry name" value="PbH1"/>
    <property type="match status" value="8"/>
</dbReference>
<sequence length="513" mass="53803">MALTVLALLLSLVLSANGGGPPQLHVDRSSGTCSDDRTATAAASPATPLCSIPRALDLASAGDTIVVHGSDYPQLKVDGYHRDATVTVLAAPGAPVTLDGVELSRSDHLRIQGFRVTSRFDVLQSGDHLQIVGNDIGNQRSGLYLYGWVDPAGLVSDVLIAGNTIHDIDYTGEQGVAEGYGITMAGNVARIEITHNTIRSVGEDYIQGGGSFITVTGNTFLGPSLAGSHPDAHADLWQVFGTSDHLTFTDNVVRHTGTSSGLLLQFSSAAQPHRDVLIANNLFDHGSDGYEMQLYNTTGLRVIGNTILNDSYGIVFRRDDRVPDGSGYVIANNIVRAAAGHRAISYEALWGTEDFNWIVTPGSGPSRWGRHDIVGGMPRFADAAAGDFHLVTGSRGTGAGDSAVGMPTDLAGRSRGDGPDLGAYQSSPAGPALDAIGLTSSSVRGYAGAAAALRVSIEPQAGRSRSLTTQVRDRGMWSAPLGRRLAPGTYVVTVRATARRGGRSQAIRTVRIP</sequence>
<feature type="signal peptide" evidence="1">
    <location>
        <begin position="1"/>
        <end position="18"/>
    </location>
</feature>
<dbReference type="Gene3D" id="2.160.20.10">
    <property type="entry name" value="Single-stranded right-handed beta-helix, Pectin lyase-like"/>
    <property type="match status" value="1"/>
</dbReference>
<evidence type="ECO:0000313" key="2">
    <source>
        <dbReference type="EMBL" id="UGS37753.1"/>
    </source>
</evidence>
<accession>A0A9E7C2S3</accession>
<feature type="chain" id="PRO_5039155848" description="Right handed beta helix domain-containing protein" evidence="1">
    <location>
        <begin position="19"/>
        <end position="513"/>
    </location>
</feature>
<evidence type="ECO:0008006" key="4">
    <source>
        <dbReference type="Google" id="ProtNLM"/>
    </source>
</evidence>
<dbReference type="PROSITE" id="PS00430">
    <property type="entry name" value="TONB_DEPENDENT_REC_1"/>
    <property type="match status" value="1"/>
</dbReference>
<name>A0A9E7C2S3_9ACTN</name>
<reference evidence="2" key="1">
    <citation type="journal article" date="2022" name="Int. J. Syst. Evol. Microbiol.">
        <title>Pseudomonas aegrilactucae sp. nov. and Pseudomonas morbosilactucae sp. nov., pathogens causing bacterial rot of lettuce in Japan.</title>
        <authorList>
            <person name="Sawada H."/>
            <person name="Fujikawa T."/>
            <person name="Satou M."/>
        </authorList>
    </citation>
    <scope>NUCLEOTIDE SEQUENCE</scope>
    <source>
        <strain evidence="2">0166_1</strain>
    </source>
</reference>
<dbReference type="InterPro" id="IPR010916">
    <property type="entry name" value="TonB_box_CS"/>
</dbReference>
<evidence type="ECO:0000256" key="1">
    <source>
        <dbReference type="SAM" id="SignalP"/>
    </source>
</evidence>
<keyword evidence="3" id="KW-1185">Reference proteome</keyword>
<dbReference type="SUPFAM" id="SSF51126">
    <property type="entry name" value="Pectin lyase-like"/>
    <property type="match status" value="1"/>
</dbReference>
<dbReference type="EMBL" id="CP087164">
    <property type="protein sequence ID" value="UGS37753.1"/>
    <property type="molecule type" value="Genomic_DNA"/>
</dbReference>
<proteinExistence type="predicted"/>
<dbReference type="InterPro" id="IPR006626">
    <property type="entry name" value="PbH1"/>
</dbReference>
<dbReference type="Proteomes" id="UP001162834">
    <property type="component" value="Chromosome"/>
</dbReference>
<dbReference type="AlphaFoldDB" id="A0A9E7C2S3"/>
<keyword evidence="1" id="KW-0732">Signal</keyword>
<dbReference type="InterPro" id="IPR011050">
    <property type="entry name" value="Pectin_lyase_fold/virulence"/>
</dbReference>
<dbReference type="RefSeq" id="WP_259311798.1">
    <property type="nucleotide sequence ID" value="NZ_CP087164.1"/>
</dbReference>
<gene>
    <name evidence="2" type="ORF">DSM104329_04174</name>
</gene>
<dbReference type="KEGG" id="sbae:DSM104329_04174"/>